<dbReference type="Pfam" id="PF00753">
    <property type="entry name" value="Lactamase_B"/>
    <property type="match status" value="1"/>
</dbReference>
<dbReference type="Proteomes" id="UP000595254">
    <property type="component" value="Chromosome"/>
</dbReference>
<evidence type="ECO:0000313" key="3">
    <source>
        <dbReference type="Proteomes" id="UP000595254"/>
    </source>
</evidence>
<gene>
    <name evidence="2" type="ORF">I6J18_02265</name>
</gene>
<dbReference type="CDD" id="cd07721">
    <property type="entry name" value="yflN-like_MBL-fold"/>
    <property type="match status" value="1"/>
</dbReference>
<dbReference type="SMART" id="SM00849">
    <property type="entry name" value="Lactamase_B"/>
    <property type="match status" value="1"/>
</dbReference>
<dbReference type="PANTHER" id="PTHR42951">
    <property type="entry name" value="METALLO-BETA-LACTAMASE DOMAIN-CONTAINING"/>
    <property type="match status" value="1"/>
</dbReference>
<dbReference type="InterPro" id="IPR036866">
    <property type="entry name" value="RibonucZ/Hydroxyglut_hydro"/>
</dbReference>
<feature type="domain" description="Metallo-beta-lactamase" evidence="1">
    <location>
        <begin position="22"/>
        <end position="228"/>
    </location>
</feature>
<dbReference type="InterPro" id="IPR050855">
    <property type="entry name" value="NDM-1-like"/>
</dbReference>
<accession>A0A974NRL9</accession>
<dbReference type="PANTHER" id="PTHR42951:SF15">
    <property type="entry name" value="METALLO-BETA-LACTAMASE SUPERFAMILY PROTEIN"/>
    <property type="match status" value="1"/>
</dbReference>
<reference evidence="2 3" key="1">
    <citation type="submission" date="2021-01" db="EMBL/GenBank/DDBJ databases">
        <title>FDA dAtabase for Regulatory Grade micrObial Sequences (FDA-ARGOS): Supporting development and validation of Infectious Disease Dx tests.</title>
        <authorList>
            <person name="Nelson B."/>
            <person name="Plummer A."/>
            <person name="Tallon L."/>
            <person name="Sadzewicz L."/>
            <person name="Zhao X."/>
            <person name="Boylan J."/>
            <person name="Ott S."/>
            <person name="Bowen H."/>
            <person name="Vavikolanu K."/>
            <person name="Mehta A."/>
            <person name="Aluvathingal J."/>
            <person name="Nadendla S."/>
            <person name="Myers T."/>
            <person name="Yan Y."/>
            <person name="Sichtig H."/>
        </authorList>
    </citation>
    <scope>NUCLEOTIDE SEQUENCE [LARGE SCALE GENOMIC DNA]</scope>
    <source>
        <strain evidence="2 3">FDAARGOS_1161</strain>
    </source>
</reference>
<proteinExistence type="predicted"/>
<dbReference type="AlphaFoldDB" id="A0A974NRL9"/>
<dbReference type="SUPFAM" id="SSF56281">
    <property type="entry name" value="Metallo-hydrolase/oxidoreductase"/>
    <property type="match status" value="1"/>
</dbReference>
<evidence type="ECO:0000259" key="1">
    <source>
        <dbReference type="SMART" id="SM00849"/>
    </source>
</evidence>
<dbReference type="Gene3D" id="3.60.15.10">
    <property type="entry name" value="Ribonuclease Z/Hydroxyacylglutathione hydrolase-like"/>
    <property type="match status" value="1"/>
</dbReference>
<dbReference type="KEGG" id="ppsr:I6J18_02265"/>
<protein>
    <submittedName>
        <fullName evidence="2">MBL fold metallo-hydrolase</fullName>
    </submittedName>
</protein>
<name>A0A974NRL9_PERPY</name>
<sequence length="251" mass="27291">MRISDGLEMLELEMKLGGRSMMIHPVIINDKDDWTLIDTGMPGLAIDILSYVEKAGFSKKPLRAVILTHQDIDHIGGFPGFLDDSGEAPFDVYAHADDRNTIDGKAGLLKFPSENLAAELASVPDDVRKQYENTFIRPSKPTVTQLMTDGMTLPMGGGLTVIHTPGHTPGHVSLYHHASKTLIASDALVIHNGELQPSSPYSTVNMDQALQSLEKFTPFDIETVVCYHGGLMRGNINEKIAALIASQSPIS</sequence>
<organism evidence="2 3">
    <name type="scientific">Peribacillus psychrosaccharolyticus</name>
    <name type="common">Bacillus psychrosaccharolyticus</name>
    <dbReference type="NCBI Taxonomy" id="1407"/>
    <lineage>
        <taxon>Bacteria</taxon>
        <taxon>Bacillati</taxon>
        <taxon>Bacillota</taxon>
        <taxon>Bacilli</taxon>
        <taxon>Bacillales</taxon>
        <taxon>Bacillaceae</taxon>
        <taxon>Peribacillus</taxon>
    </lineage>
</organism>
<dbReference type="RefSeq" id="WP_040374390.1">
    <property type="nucleotide sequence ID" value="NZ_JARMSH010000015.1"/>
</dbReference>
<dbReference type="EMBL" id="CP068053">
    <property type="protein sequence ID" value="QQT02498.1"/>
    <property type="molecule type" value="Genomic_DNA"/>
</dbReference>
<dbReference type="InterPro" id="IPR001279">
    <property type="entry name" value="Metallo-B-lactamas"/>
</dbReference>
<keyword evidence="3" id="KW-1185">Reference proteome</keyword>
<evidence type="ECO:0000313" key="2">
    <source>
        <dbReference type="EMBL" id="QQT02498.1"/>
    </source>
</evidence>